<dbReference type="InterPro" id="IPR035959">
    <property type="entry name" value="RutC-like_sf"/>
</dbReference>
<dbReference type="HOGENOM" id="CLU_104845_0_1_11"/>
<proteinExistence type="predicted"/>
<evidence type="ECO:0000313" key="3">
    <source>
        <dbReference type="Proteomes" id="UP000029914"/>
    </source>
</evidence>
<dbReference type="PANTHER" id="PTHR43760:SF1">
    <property type="entry name" value="ENDORIBONUCLEASE L-PSP_CHORISMATE MUTASE-LIKE DOMAIN-CONTAINING PROTEIN"/>
    <property type="match status" value="1"/>
</dbReference>
<evidence type="ECO:0000313" key="2">
    <source>
        <dbReference type="EMBL" id="AIT60125.1"/>
    </source>
</evidence>
<dbReference type="PANTHER" id="PTHR43760">
    <property type="entry name" value="ENDORIBONUCLEASE-RELATED"/>
    <property type="match status" value="1"/>
</dbReference>
<dbReference type="EMBL" id="CP006764">
    <property type="protein sequence ID" value="AIT60125.1"/>
    <property type="molecule type" value="Genomic_DNA"/>
</dbReference>
<dbReference type="AlphaFoldDB" id="A0A097IDC6"/>
<dbReference type="CDD" id="cd02199">
    <property type="entry name" value="YjgF_YER057c_UK114_like_1"/>
    <property type="match status" value="1"/>
</dbReference>
<protein>
    <submittedName>
        <fullName evidence="2">LysR family transcriptional regulator</fullName>
    </submittedName>
</protein>
<dbReference type="STRING" id="558173.CDOO_01635"/>
<gene>
    <name evidence="2" type="ORF">CDOO_01635</name>
</gene>
<dbReference type="KEGG" id="cdo:CDOO_01635"/>
<dbReference type="RefSeq" id="WP_018021520.1">
    <property type="nucleotide sequence ID" value="NZ_AQUX01000002.1"/>
</dbReference>
<accession>A0A097IDC6</accession>
<dbReference type="InterPro" id="IPR013813">
    <property type="entry name" value="Endoribo_LPSP/chorism_mut-like"/>
</dbReference>
<dbReference type="OrthoDB" id="9806229at2"/>
<sequence length="159" mass="15992">MTASARLAELGISLPAPVAPLGSYTAATVVGEQVWTSGQLPMVDGALPLTGAVGADVTPEQAQSLARTAALNALAAIDGAVGIDNVTRVLKLVVFVSSAPDFYGQPQVANGASDYMTEIFGDAGVHVRSAVGVAALPANSPVEIEVVVEVSGSHPEKLS</sequence>
<dbReference type="eggNOG" id="COG0251">
    <property type="taxonomic scope" value="Bacteria"/>
</dbReference>
<evidence type="ECO:0000259" key="1">
    <source>
        <dbReference type="Pfam" id="PF14588"/>
    </source>
</evidence>
<dbReference type="Proteomes" id="UP000029914">
    <property type="component" value="Chromosome"/>
</dbReference>
<organism evidence="2 3">
    <name type="scientific">Corynebacterium doosanense CAU 212 = DSM 45436</name>
    <dbReference type="NCBI Taxonomy" id="558173"/>
    <lineage>
        <taxon>Bacteria</taxon>
        <taxon>Bacillati</taxon>
        <taxon>Actinomycetota</taxon>
        <taxon>Actinomycetes</taxon>
        <taxon>Mycobacteriales</taxon>
        <taxon>Corynebacteriaceae</taxon>
        <taxon>Corynebacterium</taxon>
    </lineage>
</organism>
<name>A0A097IDC6_9CORY</name>
<dbReference type="Gene3D" id="3.30.1330.40">
    <property type="entry name" value="RutC-like"/>
    <property type="match status" value="1"/>
</dbReference>
<dbReference type="Pfam" id="PF14588">
    <property type="entry name" value="YjgF_endoribonc"/>
    <property type="match status" value="1"/>
</dbReference>
<dbReference type="SUPFAM" id="SSF55298">
    <property type="entry name" value="YjgF-like"/>
    <property type="match status" value="1"/>
</dbReference>
<reference evidence="2 3" key="1">
    <citation type="submission" date="2013-09" db="EMBL/GenBank/DDBJ databases">
        <title>Complete genome sequence of Corynebacterium doosanense CAU 212(T) (=DSM 45436(T)), isolated from activated sludge.</title>
        <authorList>
            <person name="Schaffert L."/>
            <person name="Albersmeier A."/>
            <person name="Kalinowski J."/>
            <person name="Ruckert C."/>
        </authorList>
    </citation>
    <scope>NUCLEOTIDE SEQUENCE [LARGE SCALE GENOMIC DNA]</scope>
    <source>
        <strain evidence="2 3">CAU 212</strain>
    </source>
</reference>
<keyword evidence="3" id="KW-1185">Reference proteome</keyword>
<feature type="domain" description="Endoribonuclease L-PSP/chorismate mutase-like" evidence="1">
    <location>
        <begin position="5"/>
        <end position="143"/>
    </location>
</feature>